<dbReference type="SUPFAM" id="SSF55874">
    <property type="entry name" value="ATPase domain of HSP90 chaperone/DNA topoisomerase II/histidine kinase"/>
    <property type="match status" value="1"/>
</dbReference>
<evidence type="ECO:0000313" key="4">
    <source>
        <dbReference type="Proteomes" id="UP000184420"/>
    </source>
</evidence>
<protein>
    <submittedName>
        <fullName evidence="3">Histidine kinase</fullName>
    </submittedName>
</protein>
<gene>
    <name evidence="3" type="ORF">SAMN05444266_104526</name>
</gene>
<dbReference type="PANTHER" id="PTHR34220:SF7">
    <property type="entry name" value="SENSOR HISTIDINE KINASE YPDA"/>
    <property type="match status" value="1"/>
</dbReference>
<evidence type="ECO:0000313" key="3">
    <source>
        <dbReference type="EMBL" id="SHL72223.1"/>
    </source>
</evidence>
<feature type="domain" description="Signal transduction histidine kinase internal region" evidence="2">
    <location>
        <begin position="308"/>
        <end position="384"/>
    </location>
</feature>
<feature type="transmembrane region" description="Helical" evidence="1">
    <location>
        <begin position="55"/>
        <end position="79"/>
    </location>
</feature>
<feature type="transmembrane region" description="Helical" evidence="1">
    <location>
        <begin position="233"/>
        <end position="256"/>
    </location>
</feature>
<dbReference type="GO" id="GO:0000155">
    <property type="term" value="F:phosphorelay sensor kinase activity"/>
    <property type="evidence" value="ECO:0007669"/>
    <property type="project" value="InterPro"/>
</dbReference>
<dbReference type="InterPro" id="IPR036890">
    <property type="entry name" value="HATPase_C_sf"/>
</dbReference>
<feature type="transmembrane region" description="Helical" evidence="1">
    <location>
        <begin position="262"/>
        <end position="286"/>
    </location>
</feature>
<proteinExistence type="predicted"/>
<keyword evidence="3" id="KW-0808">Transferase</keyword>
<reference evidence="3 4" key="1">
    <citation type="submission" date="2016-11" db="EMBL/GenBank/DDBJ databases">
        <authorList>
            <person name="Jaros S."/>
            <person name="Januszkiewicz K."/>
            <person name="Wedrychowicz H."/>
        </authorList>
    </citation>
    <scope>NUCLEOTIDE SEQUENCE [LARGE SCALE GENOMIC DNA]</scope>
    <source>
        <strain evidence="3 4">DSM 27406</strain>
    </source>
</reference>
<feature type="transmembrane region" description="Helical" evidence="1">
    <location>
        <begin position="91"/>
        <end position="114"/>
    </location>
</feature>
<keyword evidence="1" id="KW-0812">Transmembrane</keyword>
<evidence type="ECO:0000256" key="1">
    <source>
        <dbReference type="SAM" id="Phobius"/>
    </source>
</evidence>
<dbReference type="InterPro" id="IPR010559">
    <property type="entry name" value="Sig_transdc_His_kin_internal"/>
</dbReference>
<accession>A0A1M7CYP3</accession>
<dbReference type="PANTHER" id="PTHR34220">
    <property type="entry name" value="SENSOR HISTIDINE KINASE YPDA"/>
    <property type="match status" value="1"/>
</dbReference>
<dbReference type="EMBL" id="FRBL01000004">
    <property type="protein sequence ID" value="SHL72223.1"/>
    <property type="molecule type" value="Genomic_DNA"/>
</dbReference>
<feature type="transmembrane region" description="Helical" evidence="1">
    <location>
        <begin position="134"/>
        <end position="155"/>
    </location>
</feature>
<dbReference type="Gene3D" id="3.30.565.10">
    <property type="entry name" value="Histidine kinase-like ATPase, C-terminal domain"/>
    <property type="match status" value="1"/>
</dbReference>
<dbReference type="RefSeq" id="WP_073081277.1">
    <property type="nucleotide sequence ID" value="NZ_FRBL01000004.1"/>
</dbReference>
<organism evidence="3 4">
    <name type="scientific">Chitinophaga jiangningensis</name>
    <dbReference type="NCBI Taxonomy" id="1419482"/>
    <lineage>
        <taxon>Bacteria</taxon>
        <taxon>Pseudomonadati</taxon>
        <taxon>Bacteroidota</taxon>
        <taxon>Chitinophagia</taxon>
        <taxon>Chitinophagales</taxon>
        <taxon>Chitinophagaceae</taxon>
        <taxon>Chitinophaga</taxon>
    </lineage>
</organism>
<name>A0A1M7CYP3_9BACT</name>
<dbReference type="Proteomes" id="UP000184420">
    <property type="component" value="Unassembled WGS sequence"/>
</dbReference>
<sequence length="506" mass="57847">MNQQQLRKIEFGVATGIFLLALFSLLGPSFMGDGHIDFRDGFRGKFDRYHQVFDYYLHVVLPLMTKITFVYLFFVYLNFLVVPKFLEKERWITGGLLVLAGVIPLFLALMVANSYRYGYMLGQYQTIRGAHTQFAKMAFLSTIVFVILYVFYYAIKTAYAQYLHRWVIEKILPNKAAREIGVGTILWLATVIITYGNVRYTIFFFGPVMLTIYYFTLYRIFPEFQAGGRKPKLWRDLVILVLLANTVMVIVTAVVLHHIGDMAVILGLLSALVSVVATIPVCWLLFRSRLEQQSTVIGLQKALGRSAADLDFLRTQINPHFLFNALNTLYGTALQEQATRTSEGIQKLGDMMRFMLHDNTLEKIPLDKEVAYLQNYIDLQRLRVMQSPDIKIEVNIDETNCHHEIAPMLLIPFVENAFKHGISLRNRSSIVISLSCNDGEIFFDVYNSVHPKPENDPERNSLGIGLNNVKERLALLYPGSHELSIRQTATGFFVHLTISVKTHTTQ</sequence>
<keyword evidence="1" id="KW-1133">Transmembrane helix</keyword>
<dbReference type="GO" id="GO:0016020">
    <property type="term" value="C:membrane"/>
    <property type="evidence" value="ECO:0007669"/>
    <property type="project" value="InterPro"/>
</dbReference>
<keyword evidence="1" id="KW-0472">Membrane</keyword>
<dbReference type="STRING" id="1419482.SAMN05444266_104526"/>
<feature type="transmembrane region" description="Helical" evidence="1">
    <location>
        <begin position="202"/>
        <end position="221"/>
    </location>
</feature>
<dbReference type="Pfam" id="PF06580">
    <property type="entry name" value="His_kinase"/>
    <property type="match status" value="1"/>
</dbReference>
<keyword evidence="4" id="KW-1185">Reference proteome</keyword>
<feature type="transmembrane region" description="Helical" evidence="1">
    <location>
        <begin position="176"/>
        <end position="196"/>
    </location>
</feature>
<evidence type="ECO:0000259" key="2">
    <source>
        <dbReference type="Pfam" id="PF06580"/>
    </source>
</evidence>
<dbReference type="InterPro" id="IPR050640">
    <property type="entry name" value="Bact_2-comp_sensor_kinase"/>
</dbReference>
<dbReference type="AlphaFoldDB" id="A0A1M7CYP3"/>
<keyword evidence="3" id="KW-0418">Kinase</keyword>